<feature type="transmembrane region" description="Helical" evidence="3">
    <location>
        <begin position="1498"/>
        <end position="1516"/>
    </location>
</feature>
<feature type="compositionally biased region" description="Pro residues" evidence="2">
    <location>
        <begin position="1325"/>
        <end position="1413"/>
    </location>
</feature>
<dbReference type="InterPro" id="IPR042229">
    <property type="entry name" value="Listeria/Bacterioides_rpt_sf"/>
</dbReference>
<dbReference type="Proteomes" id="UP000005573">
    <property type="component" value="Unassembled WGS sequence"/>
</dbReference>
<dbReference type="PANTHER" id="PTHR24216">
    <property type="entry name" value="PAXILLIN-RELATED"/>
    <property type="match status" value="1"/>
</dbReference>
<gene>
    <name evidence="4" type="ORF">HMPREF0388_0874</name>
</gene>
<evidence type="ECO:0000256" key="3">
    <source>
        <dbReference type="SAM" id="Phobius"/>
    </source>
</evidence>
<dbReference type="HOGENOM" id="CLU_247528_0_0_11"/>
<reference evidence="4 5" key="1">
    <citation type="submission" date="2010-12" db="EMBL/GenBank/DDBJ databases">
        <authorList>
            <person name="Muzny D."/>
            <person name="Qin X."/>
            <person name="Deng J."/>
            <person name="Jiang H."/>
            <person name="Liu Y."/>
            <person name="Qu J."/>
            <person name="Song X.-Z."/>
            <person name="Zhang L."/>
            <person name="Thornton R."/>
            <person name="Coyle M."/>
            <person name="Francisco L."/>
            <person name="Jackson L."/>
            <person name="Javaid M."/>
            <person name="Korchina V."/>
            <person name="Kovar C."/>
            <person name="Mata R."/>
            <person name="Mathew T."/>
            <person name="Ngo R."/>
            <person name="Nguyen L."/>
            <person name="Nguyen N."/>
            <person name="Okwuonu G."/>
            <person name="Ongeri F."/>
            <person name="Pham C."/>
            <person name="Simmons D."/>
            <person name="Wilczek-Boney K."/>
            <person name="Hale W."/>
            <person name="Jakkamsetti A."/>
            <person name="Pham P."/>
            <person name="Ruth R."/>
            <person name="San Lucas F."/>
            <person name="Warren J."/>
            <person name="Zhang J."/>
            <person name="Zhao Z."/>
            <person name="Zhou C."/>
            <person name="Zhu D."/>
            <person name="Lee S."/>
            <person name="Bess C."/>
            <person name="Blankenburg K."/>
            <person name="Forbes L."/>
            <person name="Fu Q."/>
            <person name="Gubbala S."/>
            <person name="Hirani K."/>
            <person name="Jayaseelan J.C."/>
            <person name="Lara F."/>
            <person name="Munidasa M."/>
            <person name="Palculict T."/>
            <person name="Patil S."/>
            <person name="Pu L.-L."/>
            <person name="Saada N."/>
            <person name="Tang L."/>
            <person name="Weissenberger G."/>
            <person name="Zhu Y."/>
            <person name="Hemphill L."/>
            <person name="Shang Y."/>
            <person name="Youmans B."/>
            <person name="Ayvaz T."/>
            <person name="Ross M."/>
            <person name="Santibanez J."/>
            <person name="Aqrawi P."/>
            <person name="Gross S."/>
            <person name="Joshi V."/>
            <person name="Fowler G."/>
            <person name="Nazareth L."/>
            <person name="Reid J."/>
            <person name="Worley K."/>
            <person name="Petrosino J."/>
            <person name="Highlander S."/>
            <person name="Gibbs R."/>
        </authorList>
    </citation>
    <scope>NUCLEOTIDE SEQUENCE [LARGE SCALE GENOMIC DNA]</scope>
    <source>
        <strain evidence="4 5">ATCC 51333</strain>
    </source>
</reference>
<protein>
    <submittedName>
        <fullName evidence="4">LPXTG-motif cell wall anchor domain protein</fullName>
    </submittedName>
</protein>
<keyword evidence="3" id="KW-0812">Transmembrane</keyword>
<evidence type="ECO:0000313" key="4">
    <source>
        <dbReference type="EMBL" id="EFU80180.1"/>
    </source>
</evidence>
<dbReference type="Gene3D" id="2.60.40.4270">
    <property type="entry name" value="Listeria-Bacteroides repeat domain"/>
    <property type="match status" value="1"/>
</dbReference>
<feature type="compositionally biased region" description="Pro residues" evidence="2">
    <location>
        <begin position="1422"/>
        <end position="1449"/>
    </location>
</feature>
<sequence length="1523" mass="169913">MSVYFKQAVSGIIALGLVLPGAMILSSPGEAGAAEHSTYADSLSAEPVKLSGSETAADVIKNPAQPDIFTLHSDYEITKDGRNIINYQPYVATVGAAASTEERNKVDKTIKLPQFAGYNKPTDSANNPINNYHIDYQRIVDAAQAGSTTGDAEYGKVHQAKKEYIYKGLPGTVTVKHVFQELRKINEYSRKPGTNTDIITTQTGQVGDKPLIKPLPAAEIAGFVPENKEMRVLITQRGRSVEMRYNRAYFAVTYDTQDGTAVPSRTLYYGQEIPAIKSTDIPTRIGAKLIGWKPSVDLHGTLNGTETTFRANEIIKDSSGAPLKDLNAKLIMPAHHIKFTAVWEDNPQADYAIQFWTEKSDYPQGASLLEKYEFVGTHVYRNKETGYRPNLEEETIKGVEFPDLDKERLARIWKGEKFYQGRFLYLNKFYKYNKTLTDNENADPNTPSEVKPVSATGKTVYNIYFDRQVYDLYFTKSNSRDDNSTFYPEIWRHGERLGGPGTPAPYHFKARFNQRMLDWPNDALETKGFDEGKQSFGWGPNFLEPRWIWRDTPPYRLSADEFVDVQEQGISFNAYTNEIYAGEGVTIPVNLRANPQTFTTLSFGISQEGGSTRGAPIPHHMDFWMDGFEKDPSWDGRDPEKEYKKIIDYDLYRSKADTSAPNYGHKAPVVQGFTPYEKTVRARPCDQDEFADLNDERDDITPLPTEKVMDPYGNPVTKGSLNFIKYFYNDTDEWGDADGVDEFRENGYIRFYYKRNKYKLRFNNDPATIKADSEYNASNQTDIFYQKPLQDLNLDDVDTLVDMGLTDLLEQDSEGNYQVKRPAGLAPNMVFKGWALDPAGRKMVSDSTETMPAHNLVLYAKWEEPDYKWKVTFDPAGGTLPQIDAAQLATKTKTIREAVGAHLSKVTYPQKTDAPGATPADKQVFTVLHRQKLVEPIKPTRDDYSFLGWEVLHYKKDAHGRYTDEIDNSYRQRYIVPELYSFGNEVVDSLYLKAIWVKNDFEKVTVYHHFLDSQYRIDSSIPDNPKVIVLEQERAGQYTMALATQQSEDWLLAQHDELLKTKDQQLKALYTEYNNRLGFENTGFQLFRVEPKQIIENGHPVPNPRYKNNEFHFFYVPFRTRHYKVNYVDERAQAELRTATTDAQKQAIINKYRLLNQEQVSSQARHYDARNYKPISGWKLVSAPQQQLFYDVDEDTNQLLGINGTGSDEITFFYRDVRIIEVPQGGVTPPGYVRVTFKASEGGSFGSDATGHPITELHYDVLKGTKSSQLPVPQELGGGTRNADKYYITPDAGRNFVNWDKDPLSPVITLDDSSHVFTAQFSAPAPTPPAPTPGPTTPPAPTPGPTTPPAPTPGPTTPPAPTPNPTTPTTPPTPGPTTPPAPTPGPTTPPAPTPGPTTPPAPTPGPTTPPAPTPGGGGPSTPVSPAPNTPSTPTTPKPSQPETPAPPRSPDNLGKPATPAFPGRSLTPSLPPSAPTSPDQLHKSNPANLPATGANSLLYLYAAILFTATGGLIIRINRRRVRD</sequence>
<proteinExistence type="predicted"/>
<name>E6LYD7_9ACTO</name>
<dbReference type="RefSeq" id="WP_004009298.1">
    <property type="nucleotide sequence ID" value="NZ_GL622340.1"/>
</dbReference>
<evidence type="ECO:0000256" key="2">
    <source>
        <dbReference type="SAM" id="MobiDB-lite"/>
    </source>
</evidence>
<organism evidence="4 5">
    <name type="scientific">Mobiluncus curtisii ATCC 51333</name>
    <dbReference type="NCBI Taxonomy" id="887326"/>
    <lineage>
        <taxon>Bacteria</taxon>
        <taxon>Bacillati</taxon>
        <taxon>Actinomycetota</taxon>
        <taxon>Actinomycetes</taxon>
        <taxon>Actinomycetales</taxon>
        <taxon>Actinomycetaceae</taxon>
        <taxon>Mobiluncus</taxon>
    </lineage>
</organism>
<keyword evidence="3" id="KW-1133">Transmembrane helix</keyword>
<dbReference type="PRINTS" id="PR01217">
    <property type="entry name" value="PRICHEXTENSN"/>
</dbReference>
<comment type="caution">
    <text evidence="4">The sequence shown here is derived from an EMBL/GenBank/DDBJ whole genome shotgun (WGS) entry which is preliminary data.</text>
</comment>
<dbReference type="GO" id="GO:0030313">
    <property type="term" value="C:cell envelope"/>
    <property type="evidence" value="ECO:0007669"/>
    <property type="project" value="UniProtKB-SubCell"/>
</dbReference>
<comment type="subcellular location">
    <subcellularLocation>
        <location evidence="1">Cell envelope</location>
    </subcellularLocation>
</comment>
<keyword evidence="3" id="KW-0472">Membrane</keyword>
<dbReference type="InterPro" id="IPR013378">
    <property type="entry name" value="InlB-like_B-rpt"/>
</dbReference>
<evidence type="ECO:0000256" key="1">
    <source>
        <dbReference type="ARBA" id="ARBA00004196"/>
    </source>
</evidence>
<accession>E6LYD7</accession>
<feature type="region of interest" description="Disordered" evidence="2">
    <location>
        <begin position="1320"/>
        <end position="1487"/>
    </location>
</feature>
<dbReference type="Pfam" id="PF09479">
    <property type="entry name" value="Flg_new"/>
    <property type="match status" value="2"/>
</dbReference>
<dbReference type="EMBL" id="AEPY01000007">
    <property type="protein sequence ID" value="EFU80180.1"/>
    <property type="molecule type" value="Genomic_DNA"/>
</dbReference>
<evidence type="ECO:0000313" key="5">
    <source>
        <dbReference type="Proteomes" id="UP000005573"/>
    </source>
</evidence>